<proteinExistence type="predicted"/>
<dbReference type="GO" id="GO:0005509">
    <property type="term" value="F:calcium ion binding"/>
    <property type="evidence" value="ECO:0007669"/>
    <property type="project" value="InterPro"/>
</dbReference>
<dbReference type="OrthoDB" id="498266at2759"/>
<accession>A0A1Y5IB00</accession>
<evidence type="ECO:0000259" key="1">
    <source>
        <dbReference type="Pfam" id="PF01789"/>
    </source>
</evidence>
<dbReference type="Proteomes" id="UP000195557">
    <property type="component" value="Unassembled WGS sequence"/>
</dbReference>
<dbReference type="RefSeq" id="XP_003080584.1">
    <property type="nucleotide sequence ID" value="XM_003080536.1"/>
</dbReference>
<feature type="domain" description="PsbP C-terminal" evidence="1">
    <location>
        <begin position="102"/>
        <end position="226"/>
    </location>
</feature>
<evidence type="ECO:0000313" key="4">
    <source>
        <dbReference type="Proteomes" id="UP000009170"/>
    </source>
</evidence>
<name>Q014C7_OSTTA</name>
<dbReference type="Pfam" id="PF01789">
    <property type="entry name" value="PsbP"/>
    <property type="match status" value="1"/>
</dbReference>
<dbReference type="GO" id="GO:0009654">
    <property type="term" value="C:photosystem II oxygen evolving complex"/>
    <property type="evidence" value="ECO:0007669"/>
    <property type="project" value="InterPro"/>
</dbReference>
<accession>A0A454Y040</accession>
<sequence>MCRGIVGFVAVMCAAATERTEASGGDELEEEMEEVERAMRDVMSRNSGEQTFERRESLRGVDGVEPCAFEVSSLWKVSESDTKRDSTEWGTFVDPVNGEAVRNALVYAKKDFGAKSIVDLGKPEDVQVAKALGLDELDDSYRRADLLGAAKRVEKDSGRIFYDWELVASPPPKSCPSAVGCLYPEHIYLISATIVDGTLYVLSIDATPAQWRTTGNSVKRIRNSFIVGTS</sequence>
<dbReference type="KEGG" id="ota:OT_ostta08g00110"/>
<dbReference type="Proteomes" id="UP000009170">
    <property type="component" value="Unassembled WGS sequence"/>
</dbReference>
<dbReference type="InterPro" id="IPR002683">
    <property type="entry name" value="PsbP_C"/>
</dbReference>
<dbReference type="GeneID" id="9833459"/>
<reference evidence="3" key="3">
    <citation type="submission" date="2017-04" db="EMBL/GenBank/DDBJ databases">
        <title>Population genomics of picophytoplankton unveils novel chromosome hypervariability.</title>
        <authorList>
            <consortium name="DOE Joint Genome Institute"/>
            <person name="Blanc-Mathieu R."/>
            <person name="Krasovec M."/>
            <person name="Hebrard M."/>
            <person name="Yau S."/>
            <person name="Desgranges E."/>
            <person name="Martin J."/>
            <person name="Schackwitz W."/>
            <person name="Kuo A."/>
            <person name="Salin G."/>
            <person name="Donnadieu C."/>
            <person name="Desdevises Y."/>
            <person name="Sanchez-Ferandin S."/>
            <person name="Moreau H."/>
            <person name="Rivals E."/>
            <person name="Grigoriev I.V."/>
            <person name="Grimsley N."/>
            <person name="Eyre-Walker A."/>
            <person name="Piganeau G."/>
        </authorList>
    </citation>
    <scope>NUCLEOTIDE SEQUENCE [LARGE SCALE GENOMIC DNA]</scope>
    <source>
        <strain evidence="3">RCC 1115</strain>
    </source>
</reference>
<gene>
    <name evidence="3" type="ORF">BE221DRAFT_191246</name>
    <name evidence="2" type="ORF">OT_ostta08g00110</name>
</gene>
<reference evidence="2 4" key="1">
    <citation type="journal article" date="2006" name="Proc. Natl. Acad. Sci. U.S.A.">
        <title>Genome analysis of the smallest free-living eukaryote Ostreococcus tauri unveils many unique features.</title>
        <authorList>
            <person name="Derelle E."/>
            <person name="Ferraz C."/>
            <person name="Rombauts S."/>
            <person name="Rouze P."/>
            <person name="Worden A.Z."/>
            <person name="Robbens S."/>
            <person name="Partensky F."/>
            <person name="Degroeve S."/>
            <person name="Echeynie S."/>
            <person name="Cooke R."/>
            <person name="Saeys Y."/>
            <person name="Wuyts J."/>
            <person name="Jabbari K."/>
            <person name="Bowler C."/>
            <person name="Panaud O."/>
            <person name="Piegu B."/>
            <person name="Ball S.G."/>
            <person name="Ral J.-P."/>
            <person name="Bouget F.-Y."/>
            <person name="Piganeau G."/>
            <person name="De Baets B."/>
            <person name="Picard A."/>
            <person name="Delseny M."/>
            <person name="Demaille J."/>
            <person name="Van de Peer Y."/>
            <person name="Moreau H."/>
        </authorList>
    </citation>
    <scope>NUCLEOTIDE SEQUENCE [LARGE SCALE GENOMIC DNA]</scope>
    <source>
        <strain evidence="2 4">OTTH0595</strain>
    </source>
</reference>
<dbReference type="InParanoid" id="Q014C7"/>
<dbReference type="Gene3D" id="3.40.1000.10">
    <property type="entry name" value="Mog1/PsbP, alpha/beta/alpha sandwich"/>
    <property type="match status" value="1"/>
</dbReference>
<reference evidence="2" key="2">
    <citation type="journal article" date="2014" name="BMC Genomics">
        <title>An improved genome of the model marine alga Ostreococcus tauri unfolds by assessing Illumina de novo assemblies.</title>
        <authorList>
            <person name="Blanc-Mathieu R."/>
            <person name="Verhelst B."/>
            <person name="Derelle E."/>
            <person name="Rombauts S."/>
            <person name="Bouget F.Y."/>
            <person name="Carre I."/>
            <person name="Chateau A."/>
            <person name="Eyre-Walker A."/>
            <person name="Grimsley N."/>
            <person name="Moreau H."/>
            <person name="Piegu B."/>
            <person name="Rivals E."/>
            <person name="Schackwitz W."/>
            <person name="Van de Peer Y."/>
            <person name="Piganeau G."/>
        </authorList>
    </citation>
    <scope>NUCLEOTIDE SEQUENCE</scope>
    <source>
        <strain evidence="2">RCC4221</strain>
    </source>
</reference>
<keyword evidence="4" id="KW-1185">Reference proteome</keyword>
<dbReference type="GO" id="GO:0019898">
    <property type="term" value="C:extrinsic component of membrane"/>
    <property type="evidence" value="ECO:0007669"/>
    <property type="project" value="InterPro"/>
</dbReference>
<dbReference type="EMBL" id="CAID01000008">
    <property type="protein sequence ID" value="CAL54752.1"/>
    <property type="molecule type" value="Genomic_DNA"/>
</dbReference>
<evidence type="ECO:0000313" key="2">
    <source>
        <dbReference type="EMBL" id="CAL54752.1"/>
    </source>
</evidence>
<dbReference type="SUPFAM" id="SSF55724">
    <property type="entry name" value="Mog1p/PsbP-like"/>
    <property type="match status" value="1"/>
</dbReference>
<evidence type="ECO:0000313" key="3">
    <source>
        <dbReference type="EMBL" id="OUS46770.1"/>
    </source>
</evidence>
<dbReference type="EMBL" id="KZ155780">
    <property type="protein sequence ID" value="OUS46770.1"/>
    <property type="molecule type" value="Genomic_DNA"/>
</dbReference>
<dbReference type="GO" id="GO:0015979">
    <property type="term" value="P:photosynthesis"/>
    <property type="evidence" value="ECO:0007669"/>
    <property type="project" value="InterPro"/>
</dbReference>
<dbReference type="InterPro" id="IPR016123">
    <property type="entry name" value="Mog1/PsbP_a/b/a-sand"/>
</dbReference>
<protein>
    <submittedName>
        <fullName evidence="2">Mog1/PsbP, alpha/beta/alpha sandwich</fullName>
    </submittedName>
</protein>
<dbReference type="AlphaFoldDB" id="Q014C7"/>
<organism evidence="2 4">
    <name type="scientific">Ostreococcus tauri</name>
    <name type="common">Marine green alga</name>
    <dbReference type="NCBI Taxonomy" id="70448"/>
    <lineage>
        <taxon>Eukaryota</taxon>
        <taxon>Viridiplantae</taxon>
        <taxon>Chlorophyta</taxon>
        <taxon>Mamiellophyceae</taxon>
        <taxon>Mamiellales</taxon>
        <taxon>Bathycoccaceae</taxon>
        <taxon>Ostreococcus</taxon>
    </lineage>
</organism>
<accession>Q014C7</accession>